<dbReference type="GO" id="GO:0005886">
    <property type="term" value="C:plasma membrane"/>
    <property type="evidence" value="ECO:0007669"/>
    <property type="project" value="UniProtKB-SubCell"/>
</dbReference>
<dbReference type="AlphaFoldDB" id="L1MEP8"/>
<dbReference type="InterPro" id="IPR004485">
    <property type="entry name" value="Cobalamin_biosynth_CobD/CbiB"/>
</dbReference>
<evidence type="ECO:0000256" key="7">
    <source>
        <dbReference type="ARBA" id="ARBA00022989"/>
    </source>
</evidence>
<dbReference type="OrthoDB" id="9811967at2"/>
<dbReference type="Proteomes" id="UP000010445">
    <property type="component" value="Unassembled WGS sequence"/>
</dbReference>
<comment type="function">
    <text evidence="9">Converts cobyric acid to cobinamide by the addition of aminopropanol on the F carboxylic group.</text>
</comment>
<evidence type="ECO:0000256" key="8">
    <source>
        <dbReference type="ARBA" id="ARBA00023136"/>
    </source>
</evidence>
<evidence type="ECO:0000256" key="6">
    <source>
        <dbReference type="ARBA" id="ARBA00022692"/>
    </source>
</evidence>
<dbReference type="HAMAP" id="MF_00024">
    <property type="entry name" value="CobD_CbiB"/>
    <property type="match status" value="1"/>
</dbReference>
<gene>
    <name evidence="9" type="primary">cobD</name>
    <name evidence="10" type="ORF">HMPREF9997_01773</name>
</gene>
<evidence type="ECO:0000256" key="9">
    <source>
        <dbReference type="HAMAP-Rule" id="MF_00024"/>
    </source>
</evidence>
<evidence type="ECO:0000256" key="5">
    <source>
        <dbReference type="ARBA" id="ARBA00022573"/>
    </source>
</evidence>
<dbReference type="HOGENOM" id="CLU_054212_1_2_11"/>
<keyword evidence="6 9" id="KW-0812">Transmembrane</keyword>
<keyword evidence="8 9" id="KW-0472">Membrane</keyword>
<evidence type="ECO:0000256" key="3">
    <source>
        <dbReference type="ARBA" id="ARBA00006263"/>
    </source>
</evidence>
<dbReference type="EMBL" id="AMEM01000023">
    <property type="protein sequence ID" value="EKX89530.1"/>
    <property type="molecule type" value="Genomic_DNA"/>
</dbReference>
<dbReference type="Pfam" id="PF03186">
    <property type="entry name" value="CobD_Cbib"/>
    <property type="match status" value="1"/>
</dbReference>
<reference evidence="10 11" key="1">
    <citation type="submission" date="2012-05" db="EMBL/GenBank/DDBJ databases">
        <authorList>
            <person name="Weinstock G."/>
            <person name="Sodergren E."/>
            <person name="Lobos E.A."/>
            <person name="Fulton L."/>
            <person name="Fulton R."/>
            <person name="Courtney L."/>
            <person name="Fronick C."/>
            <person name="O'Laughlin M."/>
            <person name="Godfrey J."/>
            <person name="Wilson R.M."/>
            <person name="Miner T."/>
            <person name="Farmer C."/>
            <person name="Delehaunty K."/>
            <person name="Cordes M."/>
            <person name="Minx P."/>
            <person name="Tomlinson C."/>
            <person name="Chen J."/>
            <person name="Wollam A."/>
            <person name="Pepin K.H."/>
            <person name="Bhonagiri V."/>
            <person name="Zhang X."/>
            <person name="Suruliraj S."/>
            <person name="Warren W."/>
            <person name="Mitreva M."/>
            <person name="Mardis E.R."/>
            <person name="Wilson R.K."/>
        </authorList>
    </citation>
    <scope>NUCLEOTIDE SEQUENCE [LARGE SCALE GENOMIC DNA]</scope>
    <source>
        <strain evidence="10 11">F0235</strain>
    </source>
</reference>
<sequence length="306" mass="32280">MDHTSGIAAGILADRLIKDPQRYHPVALFGQYALWWECRLYRDNKVAGAVFAAVCVLPPTLVAAGVAKRAPRLATAVALWAALGGTSLERTGMRMAQALESGDEDAARGWVPWLCSRDPELLDAPGMARAAVESVAENTSDAAIAPLVWAAVAGAPGVVAHRCVNTLDAMVGYRNERYRNFGWAAAKLDDAMAWVPARLTAVVHTGFAALHGRGAAALRAWRDDAPSHPSPNAGPVEATAAAALGVRLGGPTAYAHGVEKRPYLGEGPAPTVQTVREAVRLSRWTQLAVGAMAYVFKSTSSQVLKG</sequence>
<accession>L1MEP8</accession>
<dbReference type="RefSeq" id="WP_006064001.1">
    <property type="nucleotide sequence ID" value="NZ_KB290831.1"/>
</dbReference>
<comment type="subcellular location">
    <subcellularLocation>
        <location evidence="1 9">Cell membrane</location>
        <topology evidence="1 9">Multi-pass membrane protein</topology>
    </subcellularLocation>
</comment>
<name>L1MEP8_9CORY</name>
<keyword evidence="7 9" id="KW-1133">Transmembrane helix</keyword>
<dbReference type="GO" id="GO:0048472">
    <property type="term" value="F:threonine-phosphate decarboxylase activity"/>
    <property type="evidence" value="ECO:0007669"/>
    <property type="project" value="InterPro"/>
</dbReference>
<comment type="caution">
    <text evidence="10">The sequence shown here is derived from an EMBL/GenBank/DDBJ whole genome shotgun (WGS) entry which is preliminary data.</text>
</comment>
<evidence type="ECO:0000313" key="11">
    <source>
        <dbReference type="Proteomes" id="UP000010445"/>
    </source>
</evidence>
<evidence type="ECO:0000256" key="1">
    <source>
        <dbReference type="ARBA" id="ARBA00004651"/>
    </source>
</evidence>
<comment type="similarity">
    <text evidence="3 9">Belongs to the CobD/CbiB family.</text>
</comment>
<organism evidence="10 11">
    <name type="scientific">Corynebacterium durum F0235</name>
    <dbReference type="NCBI Taxonomy" id="1035195"/>
    <lineage>
        <taxon>Bacteria</taxon>
        <taxon>Bacillati</taxon>
        <taxon>Actinomycetota</taxon>
        <taxon>Actinomycetes</taxon>
        <taxon>Mycobacteriales</taxon>
        <taxon>Corynebacteriaceae</taxon>
        <taxon>Corynebacterium</taxon>
    </lineage>
</organism>
<evidence type="ECO:0000256" key="4">
    <source>
        <dbReference type="ARBA" id="ARBA00022475"/>
    </source>
</evidence>
<dbReference type="UniPathway" id="UPA00148"/>
<proteinExistence type="inferred from homology"/>
<keyword evidence="5 9" id="KW-0169">Cobalamin biosynthesis</keyword>
<protein>
    <recommendedName>
        <fullName evidence="9">Cobalamin biosynthesis protein CobD</fullName>
    </recommendedName>
</protein>
<dbReference type="PANTHER" id="PTHR34308:SF1">
    <property type="entry name" value="COBALAMIN BIOSYNTHESIS PROTEIN CBIB"/>
    <property type="match status" value="1"/>
</dbReference>
<keyword evidence="4 9" id="KW-1003">Cell membrane</keyword>
<dbReference type="GO" id="GO:0009236">
    <property type="term" value="P:cobalamin biosynthetic process"/>
    <property type="evidence" value="ECO:0007669"/>
    <property type="project" value="UniProtKB-UniRule"/>
</dbReference>
<keyword evidence="11" id="KW-1185">Reference proteome</keyword>
<evidence type="ECO:0000313" key="10">
    <source>
        <dbReference type="EMBL" id="EKX89530.1"/>
    </source>
</evidence>
<evidence type="ECO:0000256" key="2">
    <source>
        <dbReference type="ARBA" id="ARBA00004953"/>
    </source>
</evidence>
<dbReference type="PANTHER" id="PTHR34308">
    <property type="entry name" value="COBALAMIN BIOSYNTHESIS PROTEIN CBIB"/>
    <property type="match status" value="1"/>
</dbReference>
<dbReference type="STRING" id="1035195.HMPREF9997_01773"/>
<comment type="pathway">
    <text evidence="2 9">Cofactor biosynthesis; adenosylcobalamin biosynthesis.</text>
</comment>
<dbReference type="eggNOG" id="COG1270">
    <property type="taxonomic scope" value="Bacteria"/>
</dbReference>
<dbReference type="GO" id="GO:0015420">
    <property type="term" value="F:ABC-type vitamin B12 transporter activity"/>
    <property type="evidence" value="ECO:0007669"/>
    <property type="project" value="UniProtKB-UniRule"/>
</dbReference>
<dbReference type="PATRIC" id="fig|1035195.3.peg.1605"/>